<dbReference type="VEuPathDB" id="VectorBase:GMOY008290"/>
<evidence type="ECO:0000313" key="5">
    <source>
        <dbReference type="Proteomes" id="UP000092444"/>
    </source>
</evidence>
<dbReference type="EnsemblMetazoa" id="GMOY008290-RA">
    <property type="protein sequence ID" value="GMOY008290-PA"/>
    <property type="gene ID" value="GMOY008290"/>
</dbReference>
<evidence type="ECO:0000256" key="1">
    <source>
        <dbReference type="SAM" id="MobiDB-lite"/>
    </source>
</evidence>
<dbReference type="Pfam" id="PF16201">
    <property type="entry name" value="NopRA1"/>
    <property type="match status" value="1"/>
</dbReference>
<dbReference type="Pfam" id="PF11707">
    <property type="entry name" value="Npa1"/>
    <property type="match status" value="1"/>
</dbReference>
<evidence type="ECO:0000313" key="4">
    <source>
        <dbReference type="EnsemblMetazoa" id="GMOY008290-PA"/>
    </source>
</evidence>
<feature type="domain" description="URB1 N-terminal" evidence="2">
    <location>
        <begin position="144"/>
        <end position="468"/>
    </location>
</feature>
<proteinExistence type="predicted"/>
<protein>
    <recommendedName>
        <fullName evidence="6">Nucleolar pre-ribosomal-associated protein 1</fullName>
    </recommendedName>
</protein>
<dbReference type="PANTHER" id="PTHR13500:SF0">
    <property type="entry name" value="NUCLEOLAR PRE-RIBOSOMAL-ASSOCIATED PROTEIN 1"/>
    <property type="match status" value="1"/>
</dbReference>
<name>A0A1B0G4P4_GLOMM</name>
<dbReference type="InterPro" id="IPR032436">
    <property type="entry name" value="URB1_C"/>
</dbReference>
<reference evidence="4" key="1">
    <citation type="submission" date="2020-05" db="UniProtKB">
        <authorList>
            <consortium name="EnsemblMetazoa"/>
        </authorList>
    </citation>
    <scope>IDENTIFICATION</scope>
    <source>
        <strain evidence="4">Yale</strain>
    </source>
</reference>
<dbReference type="InterPro" id="IPR021714">
    <property type="entry name" value="URB1_N"/>
</dbReference>
<dbReference type="InterPro" id="IPR039844">
    <property type="entry name" value="URB1"/>
</dbReference>
<keyword evidence="5" id="KW-1185">Reference proteome</keyword>
<accession>A0A1B0G4P4</accession>
<dbReference type="STRING" id="37546.A0A1B0G4P4"/>
<feature type="region of interest" description="Disordered" evidence="1">
    <location>
        <begin position="33"/>
        <end position="95"/>
    </location>
</feature>
<dbReference type="GO" id="GO:0005730">
    <property type="term" value="C:nucleolus"/>
    <property type="evidence" value="ECO:0007669"/>
    <property type="project" value="TreeGrafter"/>
</dbReference>
<dbReference type="GO" id="GO:0000466">
    <property type="term" value="P:maturation of 5.8S rRNA from tricistronic rRNA transcript (SSU-rRNA, 5.8S rRNA, LSU-rRNA)"/>
    <property type="evidence" value="ECO:0007669"/>
    <property type="project" value="TreeGrafter"/>
</dbReference>
<feature type="compositionally biased region" description="Basic and acidic residues" evidence="1">
    <location>
        <begin position="67"/>
        <end position="76"/>
    </location>
</feature>
<dbReference type="Proteomes" id="UP000092444">
    <property type="component" value="Unassembled WGS sequence"/>
</dbReference>
<dbReference type="EMBL" id="CCAG010021607">
    <property type="status" value="NOT_ANNOTATED_CDS"/>
    <property type="molecule type" value="Genomic_DNA"/>
</dbReference>
<feature type="domain" description="URB1 C-terminal" evidence="3">
    <location>
        <begin position="1653"/>
        <end position="1854"/>
    </location>
</feature>
<organism evidence="4 5">
    <name type="scientific">Glossina morsitans morsitans</name>
    <name type="common">Savannah tsetse fly</name>
    <dbReference type="NCBI Taxonomy" id="37546"/>
    <lineage>
        <taxon>Eukaryota</taxon>
        <taxon>Metazoa</taxon>
        <taxon>Ecdysozoa</taxon>
        <taxon>Arthropoda</taxon>
        <taxon>Hexapoda</taxon>
        <taxon>Insecta</taxon>
        <taxon>Pterygota</taxon>
        <taxon>Neoptera</taxon>
        <taxon>Endopterygota</taxon>
        <taxon>Diptera</taxon>
        <taxon>Brachycera</taxon>
        <taxon>Muscomorpha</taxon>
        <taxon>Hippoboscoidea</taxon>
        <taxon>Glossinidae</taxon>
        <taxon>Glossina</taxon>
    </lineage>
</organism>
<dbReference type="PhylomeDB" id="A0A1B0G4P4"/>
<evidence type="ECO:0008006" key="6">
    <source>
        <dbReference type="Google" id="ProtNLM"/>
    </source>
</evidence>
<evidence type="ECO:0000259" key="3">
    <source>
        <dbReference type="Pfam" id="PF16201"/>
    </source>
</evidence>
<sequence>MYRNRKDNLSTVDTENIERAISNCRVDEMAVGVNKRKRKHENISNAEDDNCEGDHVPKKKSKHSFKTHKDDDNFKEETDETSSNTKNVDPAKEEEAKFSKKLKMSTFRIKLRGDNFVTELRHFLHLAPEIVPKYLEASGKPLEMAQAIERVDRNNVLHVGFVCEALHLILMEILGNQRQHLESAVHACRYFLKTNSACVELLLKSPQFKHRRVALKLLTAILCAEPKLGRHILTSFDVFNNVNVDQFLSHLQTELKQQGEENLDTVRKCFIHFVLAFLVDGNILLIRDILCKRHLIKCLINGLLYDDATTVCMVLTTMKQFVLECSEITKTTKIHVFDLNCCKSLVKLYDWYGPKVFAAKGNVLKGGKQTQLLHSDIQKLINVNEREIVEKAIHDFMLVLLTSRKYGISFDSRKYFQQKRNTIQGQLMPAIHYPWSSALKSELIIKILQSCPDLYRHTVRNFSGIINPLRYGRKFYKSVVEFLIKIIDACNPNLLNMDVEKTTLTDLTFWVKDICLPMETLVHIKGSKLLYEEKFEARLITNRLLLTMFVQYTNWIRAIGERETKINRSSSISALRKFKFDILNHLLLHFPTVEDILTSLNISIKQQHEDGVDVLLHLDTSLDLVLAICQDNRTFVNKTSIILDYLELLRPLYTGSDDDNVNHVDSNIQLEMKAIKTILILSPKDLEPQKERFASIMQSFIKAFVYGSQQISCEAGNLLRDIFRNTGIFHASELEIDLWLEPLKYCDTETVHVVSQVFVEVLKVTKANVELPKVTQTITNIENLEQLFKNIEAGLSVQSYVETLVLSKLMHLICKGVEIEKPLSNYLECVFLLLFLYHTNPLEVATLCETQFAVLAKHMKRILCEGKAFKLDIFKFSVLPKMSDISAYIHQGSNSTFENVMADQTSDEHLLMIYVQVVIFQVLQLREKQIFSSGQAEKAAEFITKALKSIESHMPPDERKRAEGEILTDKLLKYIYGVRLNQMSGQDLLETFESNINYLRFLKQMTDYCKNLSNFHTYTRNYKSKLINTVAISMRSKDLSKANTNRLKDFLEVLKVFELDQKHCNDLLNLFAENIDCEDLFTREQPSFTIYYFLLVFTMERLAELQQAVECKEFIKKIVQIYQELHEKLPQILRNLEQLETAFYRFLIINHHYIKNMDEKLFACFFSTEWNTSKPRIKLARLTYQRNDLLKECLLPHLSSQQLERKDLMYPLLKEAMEKNLTLDSEILQKVYLTFKTGFMRAIEKPSKAAHIYKEHVEVSKKLIESGMPATECRDFCRKQLKFDGVESYQLQLIDAIYTKAFKTSTEPPEQSTIAVNFISLMISMCLGALKMQNLTYEKLQLVGFLLQKWMRNSQELTEKDSNKIVKSTQWQQFCKICLKQGMEINETEPSANELFKALLLQLLSCLCDYLMKADQKVSNSIEFSQLFSMIFEHSKFQAIISSSIIVEQKAATLQLLYVLAKECPAGLEAQQIPLILSAYHARLSKSDRFALALLNLYEIQLPQEIQQFKPFVWGETASIFYAFNEKDDHLKLQQAETTISQIMSLIVDPQVCEYTLENFPMWRKLNSLQQLPELIFENPLNRLWFFEGGTHVEKKIERGDADFSASEISLCFKRNEIYNQCYDPAFMIPLMALCFAPGSSAHPARPVQNGLLALSFAALSSQDREMRLAAGCVQLRYRSHFEQSKFFEKPFWIQAYENLQSGLDELRSAWLTNKTNRGTPRVPYVPVLFVAKTFNITTEPTHRLYKQLTMYLRLKQSFNFQCIPEFNVLFYSSEVEHQEYRRFILEIIVHGVKCNSDLFLLISTNTLKVLMAFYNAPMSTLDLNLLILALFSTCAKIPSACKLLIENIGILPWLSTIVQSIEFHQFDVIEGVICILNNLWYSLKLLPSLSSRISLSRFAKLMNIMSKTANEKAQYLTLSSKDLQQLLALSEKYFDKLILPLVAIFTYGGQGCSKIQEYDKELLDSQVDSDSCLALRSLRDYLIHWSSVNLDRTEEGLSIETRADINT</sequence>
<evidence type="ECO:0000259" key="2">
    <source>
        <dbReference type="Pfam" id="PF11707"/>
    </source>
</evidence>
<dbReference type="PANTHER" id="PTHR13500">
    <property type="entry name" value="NUCLEOLAR PRERIBOSOMAL-ASSOCIATED PROTEIN 1"/>
    <property type="match status" value="1"/>
</dbReference>
<dbReference type="GO" id="GO:0000463">
    <property type="term" value="P:maturation of LSU-rRNA from tricistronic rRNA transcript (SSU-rRNA, 5.8S rRNA, LSU-rRNA)"/>
    <property type="evidence" value="ECO:0007669"/>
    <property type="project" value="TreeGrafter"/>
</dbReference>
<feature type="compositionally biased region" description="Basic residues" evidence="1">
    <location>
        <begin position="57"/>
        <end position="66"/>
    </location>
</feature>